<reference evidence="2 3" key="1">
    <citation type="submission" date="2014-02" db="EMBL/GenBank/DDBJ databases">
        <title>Transposable element dynamics among asymbiotic and ectomycorrhizal Amanita fungi.</title>
        <authorList>
            <consortium name="DOE Joint Genome Institute"/>
            <person name="Hess J."/>
            <person name="Skrede I."/>
            <person name="Wolfe B."/>
            <person name="LaButti K."/>
            <person name="Ohm R.A."/>
            <person name="Grigoriev I.V."/>
            <person name="Pringle A."/>
        </authorList>
    </citation>
    <scope>NUCLEOTIDE SEQUENCE [LARGE SCALE GENOMIC DNA]</scope>
    <source>
        <strain evidence="2 3">SKay4041</strain>
    </source>
</reference>
<dbReference type="GO" id="GO:0016740">
    <property type="term" value="F:transferase activity"/>
    <property type="evidence" value="ECO:0007669"/>
    <property type="project" value="UniProtKB-KW"/>
</dbReference>
<feature type="transmembrane region" description="Helical" evidence="1">
    <location>
        <begin position="123"/>
        <end position="142"/>
    </location>
</feature>
<dbReference type="PANTHER" id="PTHR34144">
    <property type="entry name" value="CHROMOSOME 8, WHOLE GENOME SHOTGUN SEQUENCE"/>
    <property type="match status" value="1"/>
</dbReference>
<organism evidence="2 3">
    <name type="scientific">Amanita thiersii Skay4041</name>
    <dbReference type="NCBI Taxonomy" id="703135"/>
    <lineage>
        <taxon>Eukaryota</taxon>
        <taxon>Fungi</taxon>
        <taxon>Dikarya</taxon>
        <taxon>Basidiomycota</taxon>
        <taxon>Agaricomycotina</taxon>
        <taxon>Agaricomycetes</taxon>
        <taxon>Agaricomycetidae</taxon>
        <taxon>Agaricales</taxon>
        <taxon>Pluteineae</taxon>
        <taxon>Amanitaceae</taxon>
        <taxon>Amanita</taxon>
    </lineage>
</organism>
<dbReference type="Proteomes" id="UP000242287">
    <property type="component" value="Unassembled WGS sequence"/>
</dbReference>
<dbReference type="AlphaFoldDB" id="A0A2A9NN68"/>
<gene>
    <name evidence="2" type="ORF">AMATHDRAFT_178316</name>
</gene>
<dbReference type="PANTHER" id="PTHR34144:SF7">
    <property type="entry name" value="EXPORT PROTEIN (CAP59), PUTATIVE (AFU_ORTHOLOGUE AFUA_7G05020)-RELATED"/>
    <property type="match status" value="1"/>
</dbReference>
<keyword evidence="1" id="KW-0812">Transmembrane</keyword>
<keyword evidence="1" id="KW-0472">Membrane</keyword>
<keyword evidence="3" id="KW-1185">Reference proteome</keyword>
<dbReference type="STRING" id="703135.A0A2A9NN68"/>
<dbReference type="InterPro" id="IPR021047">
    <property type="entry name" value="Mannosyltransferase_CMT1"/>
</dbReference>
<evidence type="ECO:0000313" key="2">
    <source>
        <dbReference type="EMBL" id="PFH49771.1"/>
    </source>
</evidence>
<sequence length="512" mass="59572">MSLFLIRRALSFPLLTLLSILFSLVLFFYLYSTLYAYWLSTVGPGAWPPAWPVSRTRFVIFIAVLPIFATCMVVWMVLARLFLFICSARSKRHRDYQLALNPHDDNDDNDLQFSVKHSQDRCLSWWSVRLATFIIFIILGLYTRFSYDQPNDIRYRPLVERAVHFPRSQGYGNGEKVFLAAMFYNNERIIPYWSKQIIKFIHYIGTDNIFVSIVESNSGDNTPDLLLQFDKKLQELGVPHNVTVHDTSIPRPPNMDTAPARIEFLSKVRNLVMRPLVEKGGFDKVIFSNDVFIEAESVVELLRTRDGDYDMACGLDLSYWGLYDAWVTRDRLGRIVSSLWPYLADDIGKEAIMNDEPAPVFACWNGITVFKAEPFLPLQLRLPGKLSTSPFSKQLPTTHPAYPRPENQSPATTPPLQFRASTASECFSSESFNMPYDLRRLFNMQQIYINPRVITSYDWHHYVWYKYVTRHWLVKWWMQTWEKGWGMEAARMIIGNAANIWGWDGGECQPWH</sequence>
<evidence type="ECO:0000313" key="3">
    <source>
        <dbReference type="Proteomes" id="UP000242287"/>
    </source>
</evidence>
<name>A0A2A9NN68_9AGAR</name>
<feature type="transmembrane region" description="Helical" evidence="1">
    <location>
        <begin position="58"/>
        <end position="85"/>
    </location>
</feature>
<evidence type="ECO:0000256" key="1">
    <source>
        <dbReference type="SAM" id="Phobius"/>
    </source>
</evidence>
<dbReference type="Pfam" id="PF11735">
    <property type="entry name" value="CAP59_mtransfer"/>
    <property type="match status" value="1"/>
</dbReference>
<protein>
    <submittedName>
        <fullName evidence="2">Glycosyltransferase family 69 protein</fullName>
    </submittedName>
</protein>
<feature type="transmembrane region" description="Helical" evidence="1">
    <location>
        <begin position="12"/>
        <end position="38"/>
    </location>
</feature>
<accession>A0A2A9NN68</accession>
<keyword evidence="2" id="KW-0808">Transferase</keyword>
<dbReference type="OrthoDB" id="3235770at2759"/>
<proteinExistence type="predicted"/>
<keyword evidence="1" id="KW-1133">Transmembrane helix</keyword>
<dbReference type="EMBL" id="KZ302020">
    <property type="protein sequence ID" value="PFH49771.1"/>
    <property type="molecule type" value="Genomic_DNA"/>
</dbReference>